<name>A0AAD5DRW8_9CHLO</name>
<protein>
    <submittedName>
        <fullName evidence="1">Uncharacterized protein</fullName>
    </submittedName>
</protein>
<reference evidence="1" key="1">
    <citation type="submission" date="2020-11" db="EMBL/GenBank/DDBJ databases">
        <title>Chlorella ohadii genome sequencing and assembly.</title>
        <authorList>
            <person name="Murik O."/>
            <person name="Treves H."/>
            <person name="Kedem I."/>
            <person name="Shotland Y."/>
            <person name="Kaplan A."/>
        </authorList>
    </citation>
    <scope>NUCLEOTIDE SEQUENCE</scope>
    <source>
        <strain evidence="1">1</strain>
    </source>
</reference>
<dbReference type="EMBL" id="JADXDR010000071">
    <property type="protein sequence ID" value="KAI7840855.1"/>
    <property type="molecule type" value="Genomic_DNA"/>
</dbReference>
<dbReference type="AlphaFoldDB" id="A0AAD5DRW8"/>
<keyword evidence="2" id="KW-1185">Reference proteome</keyword>
<comment type="caution">
    <text evidence="1">The sequence shown here is derived from an EMBL/GenBank/DDBJ whole genome shotgun (WGS) entry which is preliminary data.</text>
</comment>
<organism evidence="1 2">
    <name type="scientific">Chlorella ohadii</name>
    <dbReference type="NCBI Taxonomy" id="2649997"/>
    <lineage>
        <taxon>Eukaryota</taxon>
        <taxon>Viridiplantae</taxon>
        <taxon>Chlorophyta</taxon>
        <taxon>core chlorophytes</taxon>
        <taxon>Trebouxiophyceae</taxon>
        <taxon>Chlorellales</taxon>
        <taxon>Chlorellaceae</taxon>
        <taxon>Chlorella clade</taxon>
        <taxon>Chlorella</taxon>
    </lineage>
</organism>
<evidence type="ECO:0000313" key="1">
    <source>
        <dbReference type="EMBL" id="KAI7840855.1"/>
    </source>
</evidence>
<evidence type="ECO:0000313" key="2">
    <source>
        <dbReference type="Proteomes" id="UP001205105"/>
    </source>
</evidence>
<proteinExistence type="predicted"/>
<sequence>MANPLVEEALALNAAVNDAALLLCQRRRRRLELRLQQLRRQPQARQQGEEAQLTESLSRVNQALLAVGHMQQPLQQLPHDELEQELARLPGQLAAAEARMLAQLEPFIAVVARLAGVPLDVDIALVNPQAFSQLPAKDLLSLAGGVLNLARIEACRQDVESCLRAAEPWGTGWRRWGLLANICQLALCWPERALASAGLPPYSFWLRGTFRAIWWLLVGSLVQCRFMAGNAEHRSAAELVDAVSDRLFLAAAAALAAFVALNKTDIPQRPDDIATLRRHADATFQLQSPAGIALPRLHAMAFQVRRQLLRTVGQAERANDVVRCSRLR</sequence>
<accession>A0AAD5DRW8</accession>
<gene>
    <name evidence="1" type="ORF">COHA_005447</name>
</gene>
<dbReference type="Proteomes" id="UP001205105">
    <property type="component" value="Unassembled WGS sequence"/>
</dbReference>